<gene>
    <name evidence="1" type="ORF">F2Q69_00023028</name>
</gene>
<sequence>MFEDGEEDLEEFWFRDLAEWGRSVLRRGCSVQITPDDVDSGLKEEETKPIAAEDVSEIDRRMHEFTIVDVHA</sequence>
<evidence type="ECO:0000313" key="1">
    <source>
        <dbReference type="EMBL" id="KAF3538842.1"/>
    </source>
</evidence>
<protein>
    <submittedName>
        <fullName evidence="1">Uncharacterized protein</fullName>
    </submittedName>
</protein>
<dbReference type="EMBL" id="QGKX02001290">
    <property type="protein sequence ID" value="KAF3538842.1"/>
    <property type="molecule type" value="Genomic_DNA"/>
</dbReference>
<reference evidence="1" key="1">
    <citation type="submission" date="2019-12" db="EMBL/GenBank/DDBJ databases">
        <title>Genome sequencing and annotation of Brassica cretica.</title>
        <authorList>
            <person name="Studholme D.J."/>
            <person name="Sarris P."/>
        </authorList>
    </citation>
    <scope>NUCLEOTIDE SEQUENCE</scope>
    <source>
        <strain evidence="1">PFS-109/04</strain>
        <tissue evidence="1">Leaf</tissue>
    </source>
</reference>
<name>A0A8S9QGK7_BRACR</name>
<organism evidence="1 2">
    <name type="scientific">Brassica cretica</name>
    <name type="common">Mustard</name>
    <dbReference type="NCBI Taxonomy" id="69181"/>
    <lineage>
        <taxon>Eukaryota</taxon>
        <taxon>Viridiplantae</taxon>
        <taxon>Streptophyta</taxon>
        <taxon>Embryophyta</taxon>
        <taxon>Tracheophyta</taxon>
        <taxon>Spermatophyta</taxon>
        <taxon>Magnoliopsida</taxon>
        <taxon>eudicotyledons</taxon>
        <taxon>Gunneridae</taxon>
        <taxon>Pentapetalae</taxon>
        <taxon>rosids</taxon>
        <taxon>malvids</taxon>
        <taxon>Brassicales</taxon>
        <taxon>Brassicaceae</taxon>
        <taxon>Brassiceae</taxon>
        <taxon>Brassica</taxon>
    </lineage>
</organism>
<evidence type="ECO:0000313" key="2">
    <source>
        <dbReference type="Proteomes" id="UP000712600"/>
    </source>
</evidence>
<dbReference type="Proteomes" id="UP000712600">
    <property type="component" value="Unassembled WGS sequence"/>
</dbReference>
<dbReference type="AlphaFoldDB" id="A0A8S9QGK7"/>
<proteinExistence type="predicted"/>
<comment type="caution">
    <text evidence="1">The sequence shown here is derived from an EMBL/GenBank/DDBJ whole genome shotgun (WGS) entry which is preliminary data.</text>
</comment>
<accession>A0A8S9QGK7</accession>